<accession>A0ABT7KF96</accession>
<evidence type="ECO:0000313" key="6">
    <source>
        <dbReference type="Proteomes" id="UP001172630"/>
    </source>
</evidence>
<evidence type="ECO:0000256" key="2">
    <source>
        <dbReference type="ARBA" id="ARBA00034247"/>
    </source>
</evidence>
<feature type="transmembrane region" description="Helical" evidence="3">
    <location>
        <begin position="150"/>
        <end position="171"/>
    </location>
</feature>
<keyword evidence="3" id="KW-0812">Transmembrane</keyword>
<name>A0ABT7KF96_9HYPH</name>
<dbReference type="InterPro" id="IPR050469">
    <property type="entry name" value="Diguanylate_Cyclase"/>
</dbReference>
<evidence type="ECO:0000313" key="5">
    <source>
        <dbReference type="EMBL" id="MDL2407277.1"/>
    </source>
</evidence>
<dbReference type="InterPro" id="IPR043128">
    <property type="entry name" value="Rev_trsase/Diguanyl_cyclase"/>
</dbReference>
<feature type="transmembrane region" description="Helical" evidence="3">
    <location>
        <begin position="38"/>
        <end position="58"/>
    </location>
</feature>
<dbReference type="InterPro" id="IPR029787">
    <property type="entry name" value="Nucleotide_cyclase"/>
</dbReference>
<dbReference type="CDD" id="cd01949">
    <property type="entry name" value="GGDEF"/>
    <property type="match status" value="1"/>
</dbReference>
<dbReference type="InterPro" id="IPR000160">
    <property type="entry name" value="GGDEF_dom"/>
</dbReference>
<evidence type="ECO:0000256" key="3">
    <source>
        <dbReference type="SAM" id="Phobius"/>
    </source>
</evidence>
<feature type="transmembrane region" description="Helical" evidence="3">
    <location>
        <begin position="6"/>
        <end position="26"/>
    </location>
</feature>
<sequence>MLNITTGLTIWCSEAITLATVLFFAWRHDRQTPTYLMWALGFSASAVGFALVAARGLIPDILSIEIGNGITLFGESAWIAGFCRLDKQKPEWSALLPPAIWVVGIELPWIHESFANRVILYDLAGAVGATLLASAVRPAEGRREAVRGQLGFVFMALACVFFVSAVSMTLLRPDLQASLIYRGYTALGSALLITTAIALSGRLLMERSERRWRAISITDTLTGVLNRRGLQDYFELVAGTSTKESQKIAALLFDLDHFKAINDRYGHQTGDIVLAEFARIGRQFVPRDGAFGRMGGEEFTAFVMVDDQAEAEAIAETIRADFCRVPLLAGRSLVPATVSIGLAIMPRDSANWDRLVSAADRALYAAKRAGRNCTIVFSELEATMAMDTPPDPNGGELVPTLDDQIHALRRLGTLSRM</sequence>
<dbReference type="Pfam" id="PF00990">
    <property type="entry name" value="GGDEF"/>
    <property type="match status" value="1"/>
</dbReference>
<evidence type="ECO:0000259" key="4">
    <source>
        <dbReference type="PROSITE" id="PS50887"/>
    </source>
</evidence>
<dbReference type="EC" id="2.7.7.65" evidence="1"/>
<dbReference type="SUPFAM" id="SSF55073">
    <property type="entry name" value="Nucleotide cyclase"/>
    <property type="match status" value="1"/>
</dbReference>
<dbReference type="PANTHER" id="PTHR45138:SF9">
    <property type="entry name" value="DIGUANYLATE CYCLASE DGCM-RELATED"/>
    <property type="match status" value="1"/>
</dbReference>
<dbReference type="PROSITE" id="PS50887">
    <property type="entry name" value="GGDEF"/>
    <property type="match status" value="1"/>
</dbReference>
<dbReference type="PANTHER" id="PTHR45138">
    <property type="entry name" value="REGULATORY COMPONENTS OF SENSORY TRANSDUCTION SYSTEM"/>
    <property type="match status" value="1"/>
</dbReference>
<reference evidence="5" key="1">
    <citation type="submission" date="2023-06" db="EMBL/GenBank/DDBJ databases">
        <title>Phylogenetic Diversity of Rhizobium strains.</title>
        <authorList>
            <person name="Moura F.T."/>
            <person name="Helene L.C.F."/>
            <person name="Hungria M."/>
        </authorList>
    </citation>
    <scope>NUCLEOTIDE SEQUENCE</scope>
    <source>
        <strain evidence="5">CCGE524</strain>
    </source>
</reference>
<proteinExistence type="predicted"/>
<dbReference type="SMART" id="SM00267">
    <property type="entry name" value="GGDEF"/>
    <property type="match status" value="1"/>
</dbReference>
<protein>
    <recommendedName>
        <fullName evidence="1">diguanylate cyclase</fullName>
        <ecNumber evidence="1">2.7.7.65</ecNumber>
    </recommendedName>
</protein>
<keyword evidence="5" id="KW-0808">Transferase</keyword>
<comment type="catalytic activity">
    <reaction evidence="2">
        <text>2 GTP = 3',3'-c-di-GMP + 2 diphosphate</text>
        <dbReference type="Rhea" id="RHEA:24898"/>
        <dbReference type="ChEBI" id="CHEBI:33019"/>
        <dbReference type="ChEBI" id="CHEBI:37565"/>
        <dbReference type="ChEBI" id="CHEBI:58805"/>
        <dbReference type="EC" id="2.7.7.65"/>
    </reaction>
</comment>
<dbReference type="RefSeq" id="WP_285880516.1">
    <property type="nucleotide sequence ID" value="NZ_JARFYN010000019.1"/>
</dbReference>
<feature type="transmembrane region" description="Helical" evidence="3">
    <location>
        <begin position="183"/>
        <end position="205"/>
    </location>
</feature>
<keyword evidence="3" id="KW-1133">Transmembrane helix</keyword>
<evidence type="ECO:0000256" key="1">
    <source>
        <dbReference type="ARBA" id="ARBA00012528"/>
    </source>
</evidence>
<organism evidence="5 6">
    <name type="scientific">Rhizobium calliandrae</name>
    <dbReference type="NCBI Taxonomy" id="1312182"/>
    <lineage>
        <taxon>Bacteria</taxon>
        <taxon>Pseudomonadati</taxon>
        <taxon>Pseudomonadota</taxon>
        <taxon>Alphaproteobacteria</taxon>
        <taxon>Hyphomicrobiales</taxon>
        <taxon>Rhizobiaceae</taxon>
        <taxon>Rhizobium/Agrobacterium group</taxon>
        <taxon>Rhizobium</taxon>
    </lineage>
</organism>
<dbReference type="GO" id="GO:0052621">
    <property type="term" value="F:diguanylate cyclase activity"/>
    <property type="evidence" value="ECO:0007669"/>
    <property type="project" value="UniProtKB-EC"/>
</dbReference>
<keyword evidence="5" id="KW-0548">Nucleotidyltransferase</keyword>
<keyword evidence="6" id="KW-1185">Reference proteome</keyword>
<dbReference type="NCBIfam" id="TIGR00254">
    <property type="entry name" value="GGDEF"/>
    <property type="match status" value="1"/>
</dbReference>
<dbReference type="EMBL" id="JARFYN010000019">
    <property type="protein sequence ID" value="MDL2407277.1"/>
    <property type="molecule type" value="Genomic_DNA"/>
</dbReference>
<feature type="domain" description="GGDEF" evidence="4">
    <location>
        <begin position="246"/>
        <end position="379"/>
    </location>
</feature>
<comment type="caution">
    <text evidence="5">The sequence shown here is derived from an EMBL/GenBank/DDBJ whole genome shotgun (WGS) entry which is preliminary data.</text>
</comment>
<keyword evidence="3" id="KW-0472">Membrane</keyword>
<dbReference type="Gene3D" id="3.30.70.270">
    <property type="match status" value="1"/>
</dbReference>
<dbReference type="Proteomes" id="UP001172630">
    <property type="component" value="Unassembled WGS sequence"/>
</dbReference>
<gene>
    <name evidence="5" type="ORF">PY650_16715</name>
</gene>